<evidence type="ECO:0000313" key="2">
    <source>
        <dbReference type="Proteomes" id="UP000199643"/>
    </source>
</evidence>
<gene>
    <name evidence="1" type="ORF">SAMN05421827_12861</name>
</gene>
<dbReference type="OrthoDB" id="709892at2"/>
<evidence type="ECO:0000313" key="1">
    <source>
        <dbReference type="EMBL" id="SDH54524.1"/>
    </source>
</evidence>
<dbReference type="AlphaFoldDB" id="A0A1G8DAD4"/>
<dbReference type="Proteomes" id="UP000199643">
    <property type="component" value="Unassembled WGS sequence"/>
</dbReference>
<keyword evidence="2" id="KW-1185">Reference proteome</keyword>
<proteinExistence type="predicted"/>
<protein>
    <submittedName>
        <fullName evidence="1">Uncharacterized protein</fullName>
    </submittedName>
</protein>
<accession>A0A1G8DAD4</accession>
<dbReference type="RefSeq" id="WP_090504191.1">
    <property type="nucleotide sequence ID" value="NZ_FNCH01000028.1"/>
</dbReference>
<reference evidence="2" key="1">
    <citation type="submission" date="2016-10" db="EMBL/GenBank/DDBJ databases">
        <authorList>
            <person name="Varghese N."/>
            <person name="Submissions S."/>
        </authorList>
    </citation>
    <scope>NUCLEOTIDE SEQUENCE [LARGE SCALE GENOMIC DNA]</scope>
    <source>
        <strain evidence="2">DSM 17933</strain>
    </source>
</reference>
<dbReference type="STRING" id="405671.SAMN05421827_12861"/>
<dbReference type="EMBL" id="FNCH01000028">
    <property type="protein sequence ID" value="SDH54524.1"/>
    <property type="molecule type" value="Genomic_DNA"/>
</dbReference>
<organism evidence="1 2">
    <name type="scientific">Pedobacter terrae</name>
    <dbReference type="NCBI Taxonomy" id="405671"/>
    <lineage>
        <taxon>Bacteria</taxon>
        <taxon>Pseudomonadati</taxon>
        <taxon>Bacteroidota</taxon>
        <taxon>Sphingobacteriia</taxon>
        <taxon>Sphingobacteriales</taxon>
        <taxon>Sphingobacteriaceae</taxon>
        <taxon>Pedobacter</taxon>
    </lineage>
</organism>
<name>A0A1G8DAD4_9SPHI</name>
<sequence>MERESIKAITERVRKEREQVILNGGTESQTIQPEAPIAIPLDGEASTLPPPISVKPPPVILTDGQDLTELIQQITSVKVSGQTKMLIRFDDKHMPVLNMLQPALKINVVQFVNFLVERFFETNPDIKTLMKNSLKNSLKEI</sequence>